<dbReference type="InterPro" id="IPR041715">
    <property type="entry name" value="HisRS-like_core"/>
</dbReference>
<evidence type="ECO:0000256" key="5">
    <source>
        <dbReference type="ARBA" id="ARBA00022840"/>
    </source>
</evidence>
<dbReference type="PROSITE" id="PS50862">
    <property type="entry name" value="AA_TRNA_LIGASE_II"/>
    <property type="match status" value="1"/>
</dbReference>
<dbReference type="Gene3D" id="3.30.930.10">
    <property type="entry name" value="Bira Bifunctional Protein, Domain 2"/>
    <property type="match status" value="1"/>
</dbReference>
<dbReference type="GO" id="GO:0032543">
    <property type="term" value="P:mitochondrial translation"/>
    <property type="evidence" value="ECO:0007669"/>
    <property type="project" value="TreeGrafter"/>
</dbReference>
<evidence type="ECO:0000256" key="3">
    <source>
        <dbReference type="ARBA" id="ARBA00022598"/>
    </source>
</evidence>
<dbReference type="FunFam" id="3.30.930.10:FF:000021">
    <property type="entry name" value="Probable histidine--tRNA ligase, mitochondrial"/>
    <property type="match status" value="1"/>
</dbReference>
<comment type="similarity">
    <text evidence="1">Belongs to the class-II aminoacyl-tRNA synthetase family.</text>
</comment>
<dbReference type="CDD" id="cd00773">
    <property type="entry name" value="HisRS-like_core"/>
    <property type="match status" value="1"/>
</dbReference>
<dbReference type="Gene3D" id="3.40.50.800">
    <property type="entry name" value="Anticodon-binding domain"/>
    <property type="match status" value="1"/>
</dbReference>
<dbReference type="SUPFAM" id="SSF52954">
    <property type="entry name" value="Class II aaRS ABD-related"/>
    <property type="match status" value="1"/>
</dbReference>
<name>A0AAD5XE44_9FUNG</name>
<dbReference type="GO" id="GO:0005524">
    <property type="term" value="F:ATP binding"/>
    <property type="evidence" value="ECO:0007669"/>
    <property type="project" value="UniProtKB-KW"/>
</dbReference>
<gene>
    <name evidence="10" type="ORF">HK100_004020</name>
</gene>
<evidence type="ECO:0000256" key="2">
    <source>
        <dbReference type="ARBA" id="ARBA00012815"/>
    </source>
</evidence>
<organism evidence="10 11">
    <name type="scientific">Physocladia obscura</name>
    <dbReference type="NCBI Taxonomy" id="109957"/>
    <lineage>
        <taxon>Eukaryota</taxon>
        <taxon>Fungi</taxon>
        <taxon>Fungi incertae sedis</taxon>
        <taxon>Chytridiomycota</taxon>
        <taxon>Chytridiomycota incertae sedis</taxon>
        <taxon>Chytridiomycetes</taxon>
        <taxon>Chytridiales</taxon>
        <taxon>Chytriomycetaceae</taxon>
        <taxon>Physocladia</taxon>
    </lineage>
</organism>
<evidence type="ECO:0000256" key="8">
    <source>
        <dbReference type="ARBA" id="ARBA00047639"/>
    </source>
</evidence>
<keyword evidence="4" id="KW-0547">Nucleotide-binding</keyword>
<dbReference type="GO" id="GO:0006427">
    <property type="term" value="P:histidyl-tRNA aminoacylation"/>
    <property type="evidence" value="ECO:0007669"/>
    <property type="project" value="InterPro"/>
</dbReference>
<dbReference type="InterPro" id="IPR006195">
    <property type="entry name" value="aa-tRNA-synth_II"/>
</dbReference>
<dbReference type="AlphaFoldDB" id="A0AAD5XE44"/>
<reference evidence="10" key="1">
    <citation type="submission" date="2020-05" db="EMBL/GenBank/DDBJ databases">
        <title>Phylogenomic resolution of chytrid fungi.</title>
        <authorList>
            <person name="Stajich J.E."/>
            <person name="Amses K."/>
            <person name="Simmons R."/>
            <person name="Seto K."/>
            <person name="Myers J."/>
            <person name="Bonds A."/>
            <person name="Quandt C.A."/>
            <person name="Barry K."/>
            <person name="Liu P."/>
            <person name="Grigoriev I."/>
            <person name="Longcore J.E."/>
            <person name="James T.Y."/>
        </authorList>
    </citation>
    <scope>NUCLEOTIDE SEQUENCE</scope>
    <source>
        <strain evidence="10">JEL0513</strain>
    </source>
</reference>
<evidence type="ECO:0000256" key="1">
    <source>
        <dbReference type="ARBA" id="ARBA00008226"/>
    </source>
</evidence>
<sequence length="563" mass="62441">MATSKPKYSYEALTSPAEVEDHTPFAGLNAVVNTATATVKQQQQQPALKLLKSVPSATADLEIMNQIRIVTEKIKILKAVKADKALIDEQVALLKDLNTKKNDSSLADDDASKKFDLKTPKGTRDFVPEEMAIREQMFATISKVFKRHGGVTIDTPVFELKEILTGKYGEDSKLIYDLKDQGGELSSLRYDLTVPFARFLAMHGISNIKRYHIGKVYRRDNPSVNKGRMREFFQCDFDIAGEYGSMIPDSEILKVVVEVLEAVDIGNFKVKINHRKILDGIFEVCGVPAEKFRPISSAVDKLDKAPWTEVKKEMVEEKGLDEAVADRIEQYVKLCGSVEVCDILAADPKFTTSKRAMEGVNDMRLLFKYLDLLGVKEKMSFDLSLARGLDYYTGVIYEAVFESTSEETSGVGSIAAGGRYDDLVGMFSPSGKKIPCVGVSVGVERVFALLLAKQRAAKSNTKQRTTSTQVYLVGLGSGHLDQRMTTATRLWKAGVATEYAFKEKPRREAQFKVIAEEGIPVSVVFDDVKFGAGKIQVEYNIGEGKEKVVIGVEDVVETVKRFL</sequence>
<accession>A0AAD5XE44</accession>
<evidence type="ECO:0000313" key="11">
    <source>
        <dbReference type="Proteomes" id="UP001211907"/>
    </source>
</evidence>
<comment type="caution">
    <text evidence="10">The sequence shown here is derived from an EMBL/GenBank/DDBJ whole genome shotgun (WGS) entry which is preliminary data.</text>
</comment>
<dbReference type="InterPro" id="IPR015807">
    <property type="entry name" value="His-tRNA-ligase"/>
</dbReference>
<dbReference type="EMBL" id="JADGJH010002044">
    <property type="protein sequence ID" value="KAJ3104660.1"/>
    <property type="molecule type" value="Genomic_DNA"/>
</dbReference>
<evidence type="ECO:0000313" key="10">
    <source>
        <dbReference type="EMBL" id="KAJ3104660.1"/>
    </source>
</evidence>
<dbReference type="GO" id="GO:0005739">
    <property type="term" value="C:mitochondrion"/>
    <property type="evidence" value="ECO:0007669"/>
    <property type="project" value="TreeGrafter"/>
</dbReference>
<evidence type="ECO:0000259" key="9">
    <source>
        <dbReference type="PROSITE" id="PS50862"/>
    </source>
</evidence>
<dbReference type="GO" id="GO:0005829">
    <property type="term" value="C:cytosol"/>
    <property type="evidence" value="ECO:0007669"/>
    <property type="project" value="TreeGrafter"/>
</dbReference>
<keyword evidence="7" id="KW-0030">Aminoacyl-tRNA synthetase</keyword>
<evidence type="ECO:0000256" key="7">
    <source>
        <dbReference type="ARBA" id="ARBA00023146"/>
    </source>
</evidence>
<dbReference type="SUPFAM" id="SSF55681">
    <property type="entry name" value="Class II aaRS and biotin synthetases"/>
    <property type="match status" value="1"/>
</dbReference>
<dbReference type="GO" id="GO:0003723">
    <property type="term" value="F:RNA binding"/>
    <property type="evidence" value="ECO:0007669"/>
    <property type="project" value="TreeGrafter"/>
</dbReference>
<dbReference type="InterPro" id="IPR045864">
    <property type="entry name" value="aa-tRNA-synth_II/BPL/LPL"/>
</dbReference>
<dbReference type="GO" id="GO:0004821">
    <property type="term" value="F:histidine-tRNA ligase activity"/>
    <property type="evidence" value="ECO:0007669"/>
    <property type="project" value="UniProtKB-EC"/>
</dbReference>
<dbReference type="InterPro" id="IPR036621">
    <property type="entry name" value="Anticodon-bd_dom_sf"/>
</dbReference>
<dbReference type="Proteomes" id="UP001211907">
    <property type="component" value="Unassembled WGS sequence"/>
</dbReference>
<dbReference type="NCBIfam" id="TIGR00442">
    <property type="entry name" value="hisS"/>
    <property type="match status" value="1"/>
</dbReference>
<keyword evidence="5" id="KW-0067">ATP-binding</keyword>
<dbReference type="Pfam" id="PF13393">
    <property type="entry name" value="tRNA-synt_His"/>
    <property type="match status" value="1"/>
</dbReference>
<dbReference type="PANTHER" id="PTHR11476:SF7">
    <property type="entry name" value="HISTIDINE--TRNA LIGASE"/>
    <property type="match status" value="1"/>
</dbReference>
<protein>
    <recommendedName>
        <fullName evidence="2">histidine--tRNA ligase</fullName>
        <ecNumber evidence="2">6.1.1.21</ecNumber>
    </recommendedName>
</protein>
<keyword evidence="3" id="KW-0436">Ligase</keyword>
<proteinExistence type="inferred from homology"/>
<comment type="catalytic activity">
    <reaction evidence="8">
        <text>tRNA(His) + L-histidine + ATP = L-histidyl-tRNA(His) + AMP + diphosphate + H(+)</text>
        <dbReference type="Rhea" id="RHEA:17313"/>
        <dbReference type="Rhea" id="RHEA-COMP:9665"/>
        <dbReference type="Rhea" id="RHEA-COMP:9689"/>
        <dbReference type="ChEBI" id="CHEBI:15378"/>
        <dbReference type="ChEBI" id="CHEBI:30616"/>
        <dbReference type="ChEBI" id="CHEBI:33019"/>
        <dbReference type="ChEBI" id="CHEBI:57595"/>
        <dbReference type="ChEBI" id="CHEBI:78442"/>
        <dbReference type="ChEBI" id="CHEBI:78527"/>
        <dbReference type="ChEBI" id="CHEBI:456215"/>
        <dbReference type="EC" id="6.1.1.21"/>
    </reaction>
</comment>
<keyword evidence="11" id="KW-1185">Reference proteome</keyword>
<evidence type="ECO:0000256" key="6">
    <source>
        <dbReference type="ARBA" id="ARBA00022917"/>
    </source>
</evidence>
<dbReference type="EC" id="6.1.1.21" evidence="2"/>
<dbReference type="PANTHER" id="PTHR11476">
    <property type="entry name" value="HISTIDYL-TRNA SYNTHETASE"/>
    <property type="match status" value="1"/>
</dbReference>
<keyword evidence="6" id="KW-0648">Protein biosynthesis</keyword>
<feature type="domain" description="Aminoacyl-transfer RNA synthetases class-II family profile" evidence="9">
    <location>
        <begin position="122"/>
        <end position="452"/>
    </location>
</feature>
<evidence type="ECO:0000256" key="4">
    <source>
        <dbReference type="ARBA" id="ARBA00022741"/>
    </source>
</evidence>